<evidence type="ECO:0000313" key="2">
    <source>
        <dbReference type="Proteomes" id="UP000265520"/>
    </source>
</evidence>
<evidence type="ECO:0000313" key="1">
    <source>
        <dbReference type="EMBL" id="MCI13108.1"/>
    </source>
</evidence>
<dbReference type="AlphaFoldDB" id="A0A392PM03"/>
<organism evidence="1 2">
    <name type="scientific">Trifolium medium</name>
    <dbReference type="NCBI Taxonomy" id="97028"/>
    <lineage>
        <taxon>Eukaryota</taxon>
        <taxon>Viridiplantae</taxon>
        <taxon>Streptophyta</taxon>
        <taxon>Embryophyta</taxon>
        <taxon>Tracheophyta</taxon>
        <taxon>Spermatophyta</taxon>
        <taxon>Magnoliopsida</taxon>
        <taxon>eudicotyledons</taxon>
        <taxon>Gunneridae</taxon>
        <taxon>Pentapetalae</taxon>
        <taxon>rosids</taxon>
        <taxon>fabids</taxon>
        <taxon>Fabales</taxon>
        <taxon>Fabaceae</taxon>
        <taxon>Papilionoideae</taxon>
        <taxon>50 kb inversion clade</taxon>
        <taxon>NPAAA clade</taxon>
        <taxon>Hologalegina</taxon>
        <taxon>IRL clade</taxon>
        <taxon>Trifolieae</taxon>
        <taxon>Trifolium</taxon>
    </lineage>
</organism>
<feature type="non-terminal residue" evidence="1">
    <location>
        <position position="1"/>
    </location>
</feature>
<proteinExistence type="predicted"/>
<sequence length="28" mass="3303">IGLVPSRVERFRAVSSLHLVLRFAVFWF</sequence>
<comment type="caution">
    <text evidence="1">The sequence shown here is derived from an EMBL/GenBank/DDBJ whole genome shotgun (WGS) entry which is preliminary data.</text>
</comment>
<protein>
    <submittedName>
        <fullName evidence="1">Uncharacterized protein</fullName>
    </submittedName>
</protein>
<reference evidence="1 2" key="1">
    <citation type="journal article" date="2018" name="Front. Plant Sci.">
        <title>Red Clover (Trifolium pratense) and Zigzag Clover (T. medium) - A Picture of Genomic Similarities and Differences.</title>
        <authorList>
            <person name="Dluhosova J."/>
            <person name="Istvanek J."/>
            <person name="Nedelnik J."/>
            <person name="Repkova J."/>
        </authorList>
    </citation>
    <scope>NUCLEOTIDE SEQUENCE [LARGE SCALE GENOMIC DNA]</scope>
    <source>
        <strain evidence="2">cv. 10/8</strain>
        <tissue evidence="1">Leaf</tissue>
    </source>
</reference>
<dbReference type="EMBL" id="LXQA010086929">
    <property type="protein sequence ID" value="MCI13108.1"/>
    <property type="molecule type" value="Genomic_DNA"/>
</dbReference>
<name>A0A392PM03_9FABA</name>
<dbReference type="Proteomes" id="UP000265520">
    <property type="component" value="Unassembled WGS sequence"/>
</dbReference>
<accession>A0A392PM03</accession>
<keyword evidence="2" id="KW-1185">Reference proteome</keyword>